<name>A0A518B5U0_9BACT</name>
<evidence type="ECO:0000256" key="1">
    <source>
        <dbReference type="SAM" id="Phobius"/>
    </source>
</evidence>
<dbReference type="KEGG" id="knv:Pan216_32100"/>
<evidence type="ECO:0000313" key="3">
    <source>
        <dbReference type="Proteomes" id="UP000317093"/>
    </source>
</evidence>
<keyword evidence="1" id="KW-0472">Membrane</keyword>
<keyword evidence="1" id="KW-1133">Transmembrane helix</keyword>
<dbReference type="Proteomes" id="UP000317093">
    <property type="component" value="Chromosome"/>
</dbReference>
<dbReference type="RefSeq" id="WP_145259028.1">
    <property type="nucleotide sequence ID" value="NZ_CP036279.1"/>
</dbReference>
<protein>
    <recommendedName>
        <fullName evidence="4">DUF2964 family protein</fullName>
    </recommendedName>
</protein>
<evidence type="ECO:0008006" key="4">
    <source>
        <dbReference type="Google" id="ProtNLM"/>
    </source>
</evidence>
<proteinExistence type="predicted"/>
<accession>A0A518B5U0</accession>
<sequence length="61" mass="6089">MAARVGIWGAGVLVIAALCMVGLGVVLLGRDMDDLATFAIADGIVVLACVGLGMLSSSPEE</sequence>
<gene>
    <name evidence="2" type="ORF">Pan216_32100</name>
</gene>
<evidence type="ECO:0000313" key="2">
    <source>
        <dbReference type="EMBL" id="QDU62343.1"/>
    </source>
</evidence>
<keyword evidence="1" id="KW-0812">Transmembrane</keyword>
<keyword evidence="3" id="KW-1185">Reference proteome</keyword>
<feature type="transmembrane region" description="Helical" evidence="1">
    <location>
        <begin position="6"/>
        <end position="28"/>
    </location>
</feature>
<feature type="transmembrane region" description="Helical" evidence="1">
    <location>
        <begin position="35"/>
        <end position="55"/>
    </location>
</feature>
<reference evidence="2 3" key="1">
    <citation type="submission" date="2019-02" db="EMBL/GenBank/DDBJ databases">
        <title>Deep-cultivation of Planctomycetes and their phenomic and genomic characterization uncovers novel biology.</title>
        <authorList>
            <person name="Wiegand S."/>
            <person name="Jogler M."/>
            <person name="Boedeker C."/>
            <person name="Pinto D."/>
            <person name="Vollmers J."/>
            <person name="Rivas-Marin E."/>
            <person name="Kohn T."/>
            <person name="Peeters S.H."/>
            <person name="Heuer A."/>
            <person name="Rast P."/>
            <person name="Oberbeckmann S."/>
            <person name="Bunk B."/>
            <person name="Jeske O."/>
            <person name="Meyerdierks A."/>
            <person name="Storesund J.E."/>
            <person name="Kallscheuer N."/>
            <person name="Luecker S."/>
            <person name="Lage O.M."/>
            <person name="Pohl T."/>
            <person name="Merkel B.J."/>
            <person name="Hornburger P."/>
            <person name="Mueller R.-W."/>
            <person name="Bruemmer F."/>
            <person name="Labrenz M."/>
            <person name="Spormann A.M."/>
            <person name="Op den Camp H."/>
            <person name="Overmann J."/>
            <person name="Amann R."/>
            <person name="Jetten M.S.M."/>
            <person name="Mascher T."/>
            <person name="Medema M.H."/>
            <person name="Devos D.P."/>
            <person name="Kaster A.-K."/>
            <person name="Ovreas L."/>
            <person name="Rohde M."/>
            <person name="Galperin M.Y."/>
            <person name="Jogler C."/>
        </authorList>
    </citation>
    <scope>NUCLEOTIDE SEQUENCE [LARGE SCALE GENOMIC DNA]</scope>
    <source>
        <strain evidence="2 3">Pan216</strain>
    </source>
</reference>
<dbReference type="AlphaFoldDB" id="A0A518B5U0"/>
<organism evidence="2 3">
    <name type="scientific">Kolteria novifilia</name>
    <dbReference type="NCBI Taxonomy" id="2527975"/>
    <lineage>
        <taxon>Bacteria</taxon>
        <taxon>Pseudomonadati</taxon>
        <taxon>Planctomycetota</taxon>
        <taxon>Planctomycetia</taxon>
        <taxon>Kolteriales</taxon>
        <taxon>Kolteriaceae</taxon>
        <taxon>Kolteria</taxon>
    </lineage>
</organism>
<dbReference type="EMBL" id="CP036279">
    <property type="protein sequence ID" value="QDU62343.1"/>
    <property type="molecule type" value="Genomic_DNA"/>
</dbReference>